<evidence type="ECO:0000313" key="1">
    <source>
        <dbReference type="EMBL" id="EPB76798.1"/>
    </source>
</evidence>
<organism evidence="1 2">
    <name type="scientific">Ancylostoma ceylanicum</name>
    <dbReference type="NCBI Taxonomy" id="53326"/>
    <lineage>
        <taxon>Eukaryota</taxon>
        <taxon>Metazoa</taxon>
        <taxon>Ecdysozoa</taxon>
        <taxon>Nematoda</taxon>
        <taxon>Chromadorea</taxon>
        <taxon>Rhabditida</taxon>
        <taxon>Rhabditina</taxon>
        <taxon>Rhabditomorpha</taxon>
        <taxon>Strongyloidea</taxon>
        <taxon>Ancylostomatidae</taxon>
        <taxon>Ancylostomatinae</taxon>
        <taxon>Ancylostoma</taxon>
    </lineage>
</organism>
<dbReference type="AlphaFoldDB" id="A0A0D6M025"/>
<dbReference type="EMBL" id="KE124853">
    <property type="protein sequence ID" value="EPB76798.1"/>
    <property type="molecule type" value="Genomic_DNA"/>
</dbReference>
<dbReference type="Proteomes" id="UP000054495">
    <property type="component" value="Unassembled WGS sequence"/>
</dbReference>
<proteinExistence type="predicted"/>
<reference evidence="1 2" key="1">
    <citation type="submission" date="2013-05" db="EMBL/GenBank/DDBJ databases">
        <title>Draft genome of the parasitic nematode Anyclostoma ceylanicum.</title>
        <authorList>
            <person name="Mitreva M."/>
        </authorList>
    </citation>
    <scope>NUCLEOTIDE SEQUENCE [LARGE SCALE GENOMIC DNA]</scope>
</reference>
<gene>
    <name evidence="1" type="ORF">ANCCEY_04080</name>
</gene>
<name>A0A0D6M025_9BILA</name>
<protein>
    <submittedName>
        <fullName evidence="1">Uncharacterized protein</fullName>
    </submittedName>
</protein>
<keyword evidence="2" id="KW-1185">Reference proteome</keyword>
<evidence type="ECO:0000313" key="2">
    <source>
        <dbReference type="Proteomes" id="UP000054495"/>
    </source>
</evidence>
<accession>A0A0D6M025</accession>
<sequence>MHPANKGRHRTILEELPRLLQTMRRKSSWCMRSCVQQAMQWWISVQVNAEVEVFLSREIYWLWQPAD</sequence>